<name>A0ABV7T744_9GAMM</name>
<gene>
    <name evidence="3" type="ORF">ACFOMF_05930</name>
</gene>
<keyword evidence="4" id="KW-1185">Reference proteome</keyword>
<proteinExistence type="predicted"/>
<reference evidence="4" key="1">
    <citation type="journal article" date="2019" name="Int. J. Syst. Evol. Microbiol.">
        <title>The Global Catalogue of Microorganisms (GCM) 10K type strain sequencing project: providing services to taxonomists for standard genome sequencing and annotation.</title>
        <authorList>
            <consortium name="The Broad Institute Genomics Platform"/>
            <consortium name="The Broad Institute Genome Sequencing Center for Infectious Disease"/>
            <person name="Wu L."/>
            <person name="Ma J."/>
        </authorList>
    </citation>
    <scope>NUCLEOTIDE SEQUENCE [LARGE SCALE GENOMIC DNA]</scope>
    <source>
        <strain evidence="4">KCTC 42447</strain>
    </source>
</reference>
<sequence>MKKSSLFTLLISGVFATSALAQWPAGTPEERRGAYPSPSGNPTHMEELDTYTDSQGRVRTEEGYPVETAPSGDEGTSWSTERNDTDRFSSPGGPHDDATSPGTTE</sequence>
<evidence type="ECO:0000256" key="2">
    <source>
        <dbReference type="SAM" id="SignalP"/>
    </source>
</evidence>
<keyword evidence="2" id="KW-0732">Signal</keyword>
<evidence type="ECO:0000313" key="3">
    <source>
        <dbReference type="EMBL" id="MFC3607313.1"/>
    </source>
</evidence>
<dbReference type="EMBL" id="JBHRXZ010000016">
    <property type="protein sequence ID" value="MFC3607313.1"/>
    <property type="molecule type" value="Genomic_DNA"/>
</dbReference>
<dbReference type="RefSeq" id="WP_386362241.1">
    <property type="nucleotide sequence ID" value="NZ_JBHRXZ010000016.1"/>
</dbReference>
<dbReference type="Proteomes" id="UP001595630">
    <property type="component" value="Unassembled WGS sequence"/>
</dbReference>
<evidence type="ECO:0000313" key="4">
    <source>
        <dbReference type="Proteomes" id="UP001595630"/>
    </source>
</evidence>
<comment type="caution">
    <text evidence="3">The sequence shown here is derived from an EMBL/GenBank/DDBJ whole genome shotgun (WGS) entry which is preliminary data.</text>
</comment>
<protein>
    <submittedName>
        <fullName evidence="3">Uncharacterized protein</fullName>
    </submittedName>
</protein>
<evidence type="ECO:0000256" key="1">
    <source>
        <dbReference type="SAM" id="MobiDB-lite"/>
    </source>
</evidence>
<accession>A0ABV7T744</accession>
<feature type="chain" id="PRO_5046477176" evidence="2">
    <location>
        <begin position="22"/>
        <end position="105"/>
    </location>
</feature>
<organism evidence="3 4">
    <name type="scientific">Stutzerimonas tarimensis</name>
    <dbReference type="NCBI Taxonomy" id="1507735"/>
    <lineage>
        <taxon>Bacteria</taxon>
        <taxon>Pseudomonadati</taxon>
        <taxon>Pseudomonadota</taxon>
        <taxon>Gammaproteobacteria</taxon>
        <taxon>Pseudomonadales</taxon>
        <taxon>Pseudomonadaceae</taxon>
        <taxon>Stutzerimonas</taxon>
    </lineage>
</organism>
<feature type="region of interest" description="Disordered" evidence="1">
    <location>
        <begin position="24"/>
        <end position="105"/>
    </location>
</feature>
<feature type="signal peptide" evidence="2">
    <location>
        <begin position="1"/>
        <end position="21"/>
    </location>
</feature>